<dbReference type="InterPro" id="IPR026899">
    <property type="entry name" value="FKS1-like_dom1"/>
</dbReference>
<keyword evidence="7 15" id="KW-0812">Transmembrane</keyword>
<evidence type="ECO:0000259" key="16">
    <source>
        <dbReference type="SMART" id="SM01205"/>
    </source>
</evidence>
<keyword evidence="18" id="KW-1185">Reference proteome</keyword>
<evidence type="ECO:0000256" key="6">
    <source>
        <dbReference type="ARBA" id="ARBA00022679"/>
    </source>
</evidence>
<dbReference type="GO" id="GO:0008360">
    <property type="term" value="P:regulation of cell shape"/>
    <property type="evidence" value="ECO:0007669"/>
    <property type="project" value="UniProtKB-KW"/>
</dbReference>
<dbReference type="GO" id="GO:0006075">
    <property type="term" value="P:(1-&gt;3)-beta-D-glucan biosynthetic process"/>
    <property type="evidence" value="ECO:0007669"/>
    <property type="project" value="InterPro"/>
</dbReference>
<evidence type="ECO:0000256" key="1">
    <source>
        <dbReference type="ARBA" id="ARBA00004651"/>
    </source>
</evidence>
<comment type="catalytic activity">
    <reaction evidence="13">
        <text>[(1-&gt;3)-beta-D-glucosyl](n) + UDP-alpha-D-glucose = [(1-&gt;3)-beta-D-glucosyl](n+1) + UDP + H(+)</text>
        <dbReference type="Rhea" id="RHEA:21476"/>
        <dbReference type="Rhea" id="RHEA-COMP:11146"/>
        <dbReference type="Rhea" id="RHEA-COMP:14303"/>
        <dbReference type="ChEBI" id="CHEBI:15378"/>
        <dbReference type="ChEBI" id="CHEBI:37671"/>
        <dbReference type="ChEBI" id="CHEBI:58223"/>
        <dbReference type="ChEBI" id="CHEBI:58885"/>
        <dbReference type="EC" id="2.4.1.34"/>
    </reaction>
</comment>
<keyword evidence="10 15" id="KW-0472">Membrane</keyword>
<dbReference type="Pfam" id="PF25968">
    <property type="entry name" value="CALS1"/>
    <property type="match status" value="1"/>
</dbReference>
<dbReference type="GO" id="GO:0071555">
    <property type="term" value="P:cell wall organization"/>
    <property type="evidence" value="ECO:0007669"/>
    <property type="project" value="UniProtKB-KW"/>
</dbReference>
<dbReference type="Pfam" id="PF14288">
    <property type="entry name" value="FKS1_dom1"/>
    <property type="match status" value="1"/>
</dbReference>
<evidence type="ECO:0000313" key="17">
    <source>
        <dbReference type="EMBL" id="GMH15848.1"/>
    </source>
</evidence>
<dbReference type="Pfam" id="PF02364">
    <property type="entry name" value="Glucan_synthase"/>
    <property type="match status" value="1"/>
</dbReference>
<dbReference type="AlphaFoldDB" id="A0AAD3SQV2"/>
<reference evidence="17" key="1">
    <citation type="submission" date="2023-05" db="EMBL/GenBank/DDBJ databases">
        <title>Nepenthes gracilis genome sequencing.</title>
        <authorList>
            <person name="Fukushima K."/>
        </authorList>
    </citation>
    <scope>NUCLEOTIDE SEQUENCE</scope>
    <source>
        <strain evidence="17">SING2019-196</strain>
    </source>
</reference>
<keyword evidence="11" id="KW-0961">Cell wall biogenesis/degradation</keyword>
<keyword evidence="4" id="KW-1003">Cell membrane</keyword>
<gene>
    <name evidence="17" type="ORF">Nepgr_017689</name>
</gene>
<feature type="transmembrane region" description="Helical" evidence="15">
    <location>
        <begin position="474"/>
        <end position="492"/>
    </location>
</feature>
<evidence type="ECO:0000256" key="8">
    <source>
        <dbReference type="ARBA" id="ARBA00022960"/>
    </source>
</evidence>
<evidence type="ECO:0000256" key="14">
    <source>
        <dbReference type="SAM" id="MobiDB-lite"/>
    </source>
</evidence>
<feature type="domain" description="1,3-beta-glucan synthase component FKS1-like" evidence="16">
    <location>
        <begin position="174"/>
        <end position="290"/>
    </location>
</feature>
<feature type="region of interest" description="Disordered" evidence="14">
    <location>
        <begin position="18"/>
        <end position="38"/>
    </location>
</feature>
<keyword evidence="8" id="KW-0133">Cell shape</keyword>
<name>A0AAD3SQV2_NEPGR</name>
<dbReference type="InterPro" id="IPR003440">
    <property type="entry name" value="Glyco_trans_48_dom"/>
</dbReference>
<proteinExistence type="inferred from homology"/>
<feature type="transmembrane region" description="Helical" evidence="15">
    <location>
        <begin position="544"/>
        <end position="565"/>
    </location>
</feature>
<sequence>MNLRQRQAPTRLYGDGYAHAPLQQQPRPPLPPQPPARASETFNIIPIHDLLVNHPSQRYPEVRAVASALRSVDDLRKPPFYTWNEGLDLLDWLGLFFGFQNDNVRNQREHLVLHLANSQMRLNPPPKNPAVLDPSLLRRFRRKLLSNYAAWCAYIGKRSSVRLSTFRRNTDEFRRELLYVCLYLLIWGESANLRFLPECICYIFHHMAHELNLILDDHVDVNTGSSYVPWINGENSFLNNVVRPIYDTIRDEVRSSRNGTKPHSAWRNYDDLNEYFWSRRCFRTLKWPLDLSSNFFSTTRKELRVGKTGFVEQRTFWNVFRSFDRVWVLLVLSLQAMIIVAWEGTDAPWKALERRTVQVKLLTVFITWGGLRLLQSILDAGTQYSLVSRETIWLGVRMMLKSMVAVAWIIVFSVFYARIWRQKNKDGIWSDKANQQIFVFLKAALVFVFPELLALVLFILPWIRNVIEEANWPVLYFLTWWFHTRIFVGRGVREGLISNIKYSFFWILVLAAKFSFSYFLQIKPLVTPTQALLDLEGPYNWHEFFGSTNRVAVLFLWLPVVIIYLMDVQIWYSIFSSIAGATVGLFSHLGEIRNTEQLRLRFQFFASAMQFNLMPEEQPPNAPVITLVNKLRDAVQRLRLRYGLGQPYKTIEFSQIEAMQFALIWNEINITMREEDLLSDKELEFLKLPPNCWDIRVIRWPCVLLCNELLLSLNQAKEMPNGPDRRLWQKICKSEYRRCAVIEAYDSIKYVLLHIVEDETKEYSIVMKFFREMDHHIETGKVTETYDITLLPLMHEKVVTLIQLLLKPEKDMSALVNVLQALYEISVRDFPKDKKLFRQIIAESFAPAKPSTNSGNLFENAVKFPEEDNFFYRQLQRLLTILTSRDAMQDVPKNREARRRIAFFSNSLFMNMPHAPHVEKMMSFSVLTPYYNEDVMYGSVPFKHKTKTVSQPCFIYRKFMRTSGIILWNG</sequence>
<feature type="transmembrane region" description="Helical" evidence="15">
    <location>
        <begin position="504"/>
        <end position="524"/>
    </location>
</feature>
<evidence type="ECO:0000256" key="11">
    <source>
        <dbReference type="ARBA" id="ARBA00023316"/>
    </source>
</evidence>
<dbReference type="EMBL" id="BSYO01000015">
    <property type="protein sequence ID" value="GMH15848.1"/>
    <property type="molecule type" value="Genomic_DNA"/>
</dbReference>
<evidence type="ECO:0000256" key="7">
    <source>
        <dbReference type="ARBA" id="ARBA00022692"/>
    </source>
</evidence>
<feature type="transmembrane region" description="Helical" evidence="15">
    <location>
        <begin position="326"/>
        <end position="345"/>
    </location>
</feature>
<dbReference type="EC" id="2.4.1.34" evidence="3"/>
<evidence type="ECO:0000256" key="10">
    <source>
        <dbReference type="ARBA" id="ARBA00023136"/>
    </source>
</evidence>
<evidence type="ECO:0000256" key="12">
    <source>
        <dbReference type="ARBA" id="ARBA00032165"/>
    </source>
</evidence>
<feature type="transmembrane region" description="Helical" evidence="15">
    <location>
        <begin position="437"/>
        <end position="462"/>
    </location>
</feature>
<dbReference type="InterPro" id="IPR058851">
    <property type="entry name" value="CALS1_helical"/>
</dbReference>
<feature type="transmembrane region" description="Helical" evidence="15">
    <location>
        <begin position="570"/>
        <end position="589"/>
    </location>
</feature>
<dbReference type="GO" id="GO:0005886">
    <property type="term" value="C:plasma membrane"/>
    <property type="evidence" value="ECO:0007669"/>
    <property type="project" value="UniProtKB-SubCell"/>
</dbReference>
<accession>A0AAD3SQV2</accession>
<evidence type="ECO:0000313" key="18">
    <source>
        <dbReference type="Proteomes" id="UP001279734"/>
    </source>
</evidence>
<dbReference type="SMART" id="SM01205">
    <property type="entry name" value="FKS1_dom1"/>
    <property type="match status" value="1"/>
</dbReference>
<keyword evidence="6" id="KW-0808">Transferase</keyword>
<evidence type="ECO:0000256" key="4">
    <source>
        <dbReference type="ARBA" id="ARBA00022475"/>
    </source>
</evidence>
<comment type="subcellular location">
    <subcellularLocation>
        <location evidence="1">Cell membrane</location>
        <topology evidence="1">Multi-pass membrane protein</topology>
    </subcellularLocation>
</comment>
<dbReference type="PANTHER" id="PTHR12741">
    <property type="entry name" value="LYST-INTERACTING PROTEIN LIP5 DOPAMINE RESPONSIVE PROTEIN DRG-1"/>
    <property type="match status" value="1"/>
</dbReference>
<feature type="compositionally biased region" description="Pro residues" evidence="14">
    <location>
        <begin position="26"/>
        <end position="35"/>
    </location>
</feature>
<dbReference type="PANTHER" id="PTHR12741:SF102">
    <property type="entry name" value="CALLOSE SYNTHASE 11"/>
    <property type="match status" value="1"/>
</dbReference>
<comment type="caution">
    <text evidence="17">The sequence shown here is derived from an EMBL/GenBank/DDBJ whole genome shotgun (WGS) entry which is preliminary data.</text>
</comment>
<evidence type="ECO:0000256" key="3">
    <source>
        <dbReference type="ARBA" id="ARBA00012589"/>
    </source>
</evidence>
<feature type="transmembrane region" description="Helical" evidence="15">
    <location>
        <begin position="398"/>
        <end position="417"/>
    </location>
</feature>
<evidence type="ECO:0000256" key="5">
    <source>
        <dbReference type="ARBA" id="ARBA00022676"/>
    </source>
</evidence>
<comment type="similarity">
    <text evidence="2">Belongs to the glycosyltransferase 48 family.</text>
</comment>
<organism evidence="17 18">
    <name type="scientific">Nepenthes gracilis</name>
    <name type="common">Slender pitcher plant</name>
    <dbReference type="NCBI Taxonomy" id="150966"/>
    <lineage>
        <taxon>Eukaryota</taxon>
        <taxon>Viridiplantae</taxon>
        <taxon>Streptophyta</taxon>
        <taxon>Embryophyta</taxon>
        <taxon>Tracheophyta</taxon>
        <taxon>Spermatophyta</taxon>
        <taxon>Magnoliopsida</taxon>
        <taxon>eudicotyledons</taxon>
        <taxon>Gunneridae</taxon>
        <taxon>Pentapetalae</taxon>
        <taxon>Caryophyllales</taxon>
        <taxon>Nepenthaceae</taxon>
        <taxon>Nepenthes</taxon>
    </lineage>
</organism>
<evidence type="ECO:0000256" key="15">
    <source>
        <dbReference type="SAM" id="Phobius"/>
    </source>
</evidence>
<dbReference type="GO" id="GO:0000148">
    <property type="term" value="C:1,3-beta-D-glucan synthase complex"/>
    <property type="evidence" value="ECO:0007669"/>
    <property type="project" value="InterPro"/>
</dbReference>
<evidence type="ECO:0000256" key="9">
    <source>
        <dbReference type="ARBA" id="ARBA00022989"/>
    </source>
</evidence>
<dbReference type="GO" id="GO:0003843">
    <property type="term" value="F:1,3-beta-D-glucan synthase activity"/>
    <property type="evidence" value="ECO:0007669"/>
    <property type="project" value="UniProtKB-EC"/>
</dbReference>
<evidence type="ECO:0000256" key="2">
    <source>
        <dbReference type="ARBA" id="ARBA00009040"/>
    </source>
</evidence>
<evidence type="ECO:0000256" key="13">
    <source>
        <dbReference type="ARBA" id="ARBA00047777"/>
    </source>
</evidence>
<dbReference type="Proteomes" id="UP001279734">
    <property type="component" value="Unassembled WGS sequence"/>
</dbReference>
<protein>
    <recommendedName>
        <fullName evidence="12">1,3-beta-glucan synthase</fullName>
        <ecNumber evidence="3">2.4.1.34</ecNumber>
    </recommendedName>
    <alternativeName>
        <fullName evidence="12">1,3-beta-glucan synthase</fullName>
    </alternativeName>
</protein>
<keyword evidence="9 15" id="KW-1133">Transmembrane helix</keyword>
<keyword evidence="5" id="KW-0328">Glycosyltransferase</keyword>